<name>A0A151XEZ8_9HYME</name>
<dbReference type="EMBL" id="KQ982215">
    <property type="protein sequence ID" value="KYQ58905.1"/>
    <property type="molecule type" value="Genomic_DNA"/>
</dbReference>
<dbReference type="AlphaFoldDB" id="A0A151XEZ8"/>
<accession>A0A151XEZ8</accession>
<proteinExistence type="predicted"/>
<keyword evidence="2" id="KW-1185">Reference proteome</keyword>
<evidence type="ECO:0000313" key="1">
    <source>
        <dbReference type="EMBL" id="KYQ58905.1"/>
    </source>
</evidence>
<gene>
    <name evidence="1" type="ORF">ALC60_02061</name>
</gene>
<evidence type="ECO:0000313" key="2">
    <source>
        <dbReference type="Proteomes" id="UP000075809"/>
    </source>
</evidence>
<sequence length="67" mass="7994">MRCVVQKRRTTFAAFPIRQFEVMRIVLPRTRYWEGPEKEQTGRDRTNTKNKMRCHAGTREMIAGPVR</sequence>
<organism evidence="1 2">
    <name type="scientific">Mycetomoellerius zeteki</name>
    <dbReference type="NCBI Taxonomy" id="64791"/>
    <lineage>
        <taxon>Eukaryota</taxon>
        <taxon>Metazoa</taxon>
        <taxon>Ecdysozoa</taxon>
        <taxon>Arthropoda</taxon>
        <taxon>Hexapoda</taxon>
        <taxon>Insecta</taxon>
        <taxon>Pterygota</taxon>
        <taxon>Neoptera</taxon>
        <taxon>Endopterygota</taxon>
        <taxon>Hymenoptera</taxon>
        <taxon>Apocrita</taxon>
        <taxon>Aculeata</taxon>
        <taxon>Formicoidea</taxon>
        <taxon>Formicidae</taxon>
        <taxon>Myrmicinae</taxon>
        <taxon>Mycetomoellerius</taxon>
    </lineage>
</organism>
<reference evidence="1 2" key="1">
    <citation type="submission" date="2015-09" db="EMBL/GenBank/DDBJ databases">
        <title>Trachymyrmex zeteki WGS genome.</title>
        <authorList>
            <person name="Nygaard S."/>
            <person name="Hu H."/>
            <person name="Boomsma J."/>
            <person name="Zhang G."/>
        </authorList>
    </citation>
    <scope>NUCLEOTIDE SEQUENCE [LARGE SCALE GENOMIC DNA]</scope>
    <source>
        <strain evidence="1">Tzet28-1</strain>
        <tissue evidence="1">Whole body</tissue>
    </source>
</reference>
<protein>
    <submittedName>
        <fullName evidence="1">Uncharacterized protein</fullName>
    </submittedName>
</protein>
<dbReference type="Proteomes" id="UP000075809">
    <property type="component" value="Unassembled WGS sequence"/>
</dbReference>